<dbReference type="Gene3D" id="1.10.10.10">
    <property type="entry name" value="Winged helix-like DNA-binding domain superfamily/Winged helix DNA-binding domain"/>
    <property type="match status" value="1"/>
</dbReference>
<protein>
    <submittedName>
        <fullName evidence="1">Transcriptional repressor</fullName>
    </submittedName>
</protein>
<dbReference type="InterPro" id="IPR036390">
    <property type="entry name" value="WH_DNA-bd_sf"/>
</dbReference>
<dbReference type="AlphaFoldDB" id="A0A9D1CZ59"/>
<dbReference type="Pfam" id="PF01475">
    <property type="entry name" value="FUR"/>
    <property type="match status" value="1"/>
</dbReference>
<name>A0A9D1CZ59_9FIRM</name>
<reference evidence="1" key="2">
    <citation type="journal article" date="2021" name="PeerJ">
        <title>Extensive microbial diversity within the chicken gut microbiome revealed by metagenomics and culture.</title>
        <authorList>
            <person name="Gilroy R."/>
            <person name="Ravi A."/>
            <person name="Getino M."/>
            <person name="Pursley I."/>
            <person name="Horton D.L."/>
            <person name="Alikhan N.F."/>
            <person name="Baker D."/>
            <person name="Gharbi K."/>
            <person name="Hall N."/>
            <person name="Watson M."/>
            <person name="Adriaenssens E.M."/>
            <person name="Foster-Nyarko E."/>
            <person name="Jarju S."/>
            <person name="Secka A."/>
            <person name="Antonio M."/>
            <person name="Oren A."/>
            <person name="Chaudhuri R.R."/>
            <person name="La Ragione R."/>
            <person name="Hildebrand F."/>
            <person name="Pallen M.J."/>
        </authorList>
    </citation>
    <scope>NUCLEOTIDE SEQUENCE</scope>
    <source>
        <strain evidence="1">ChiSjej3B21-11622</strain>
    </source>
</reference>
<evidence type="ECO:0000313" key="2">
    <source>
        <dbReference type="Proteomes" id="UP000886886"/>
    </source>
</evidence>
<accession>A0A9D1CZ59</accession>
<dbReference type="GO" id="GO:0003700">
    <property type="term" value="F:DNA-binding transcription factor activity"/>
    <property type="evidence" value="ECO:0007669"/>
    <property type="project" value="InterPro"/>
</dbReference>
<evidence type="ECO:0000313" key="1">
    <source>
        <dbReference type="EMBL" id="HIQ95076.1"/>
    </source>
</evidence>
<dbReference type="EMBL" id="DVFT01000012">
    <property type="protein sequence ID" value="HIQ95076.1"/>
    <property type="molecule type" value="Genomic_DNA"/>
</dbReference>
<dbReference type="SUPFAM" id="SSF46785">
    <property type="entry name" value="Winged helix' DNA-binding domain"/>
    <property type="match status" value="1"/>
</dbReference>
<reference evidence="1" key="1">
    <citation type="submission" date="2020-10" db="EMBL/GenBank/DDBJ databases">
        <authorList>
            <person name="Gilroy R."/>
        </authorList>
    </citation>
    <scope>NUCLEOTIDE SEQUENCE</scope>
    <source>
        <strain evidence="1">ChiSjej3B21-11622</strain>
    </source>
</reference>
<dbReference type="InterPro" id="IPR002481">
    <property type="entry name" value="FUR"/>
</dbReference>
<sequence>MWNKKQVIEKLRENGNRITKQRRIILDVIFDGQWGSCKDICYEALKRDPKIGVATVYRMVNMLEDLGVLTREKACMLVKKEEEEVWQQ</sequence>
<organism evidence="1 2">
    <name type="scientific">Candidatus Limivivens merdigallinarum</name>
    <dbReference type="NCBI Taxonomy" id="2840859"/>
    <lineage>
        <taxon>Bacteria</taxon>
        <taxon>Bacillati</taxon>
        <taxon>Bacillota</taxon>
        <taxon>Clostridia</taxon>
        <taxon>Lachnospirales</taxon>
        <taxon>Lachnospiraceae</taxon>
        <taxon>Lachnospiraceae incertae sedis</taxon>
        <taxon>Candidatus Limivivens</taxon>
    </lineage>
</organism>
<dbReference type="InterPro" id="IPR036388">
    <property type="entry name" value="WH-like_DNA-bd_sf"/>
</dbReference>
<gene>
    <name evidence="1" type="ORF">IAB26_00790</name>
</gene>
<comment type="caution">
    <text evidence="1">The sequence shown here is derived from an EMBL/GenBank/DDBJ whole genome shotgun (WGS) entry which is preliminary data.</text>
</comment>
<dbReference type="Proteomes" id="UP000886886">
    <property type="component" value="Unassembled WGS sequence"/>
</dbReference>
<proteinExistence type="predicted"/>